<reference evidence="1" key="1">
    <citation type="submission" date="2018-02" db="EMBL/GenBank/DDBJ databases">
        <authorList>
            <person name="Cohen D.B."/>
            <person name="Kent A.D."/>
        </authorList>
    </citation>
    <scope>NUCLEOTIDE SEQUENCE</scope>
</reference>
<dbReference type="AlphaFoldDB" id="A0A2N9EUT9"/>
<gene>
    <name evidence="1" type="ORF">FSB_LOCUS6494</name>
</gene>
<protein>
    <submittedName>
        <fullName evidence="1">Uncharacterized protein</fullName>
    </submittedName>
</protein>
<evidence type="ECO:0000313" key="1">
    <source>
        <dbReference type="EMBL" id="SPC78612.1"/>
    </source>
</evidence>
<dbReference type="EMBL" id="OIVN01000338">
    <property type="protein sequence ID" value="SPC78612.1"/>
    <property type="molecule type" value="Genomic_DNA"/>
</dbReference>
<name>A0A2N9EUT9_FAGSY</name>
<accession>A0A2N9EUT9</accession>
<sequence>MASSSSLNTQKAIDLNDAPSVIVTATAVAAGHCTPEDGKVLAGRTDLQIINDLMALTIQLLKESKKKVGEVKEENKRLKVLMDSYADD</sequence>
<organism evidence="1">
    <name type="scientific">Fagus sylvatica</name>
    <name type="common">Beechnut</name>
    <dbReference type="NCBI Taxonomy" id="28930"/>
    <lineage>
        <taxon>Eukaryota</taxon>
        <taxon>Viridiplantae</taxon>
        <taxon>Streptophyta</taxon>
        <taxon>Embryophyta</taxon>
        <taxon>Tracheophyta</taxon>
        <taxon>Spermatophyta</taxon>
        <taxon>Magnoliopsida</taxon>
        <taxon>eudicotyledons</taxon>
        <taxon>Gunneridae</taxon>
        <taxon>Pentapetalae</taxon>
        <taxon>rosids</taxon>
        <taxon>fabids</taxon>
        <taxon>Fagales</taxon>
        <taxon>Fagaceae</taxon>
        <taxon>Fagus</taxon>
    </lineage>
</organism>
<proteinExistence type="predicted"/>